<name>A0A7J6UC72_PEROL</name>
<feature type="transmembrane region" description="Helical" evidence="1">
    <location>
        <begin position="12"/>
        <end position="34"/>
    </location>
</feature>
<proteinExistence type="predicted"/>
<comment type="caution">
    <text evidence="2">The sequence shown here is derived from an EMBL/GenBank/DDBJ whole genome shotgun (WGS) entry which is preliminary data.</text>
</comment>
<feature type="non-terminal residue" evidence="2">
    <location>
        <position position="590"/>
    </location>
</feature>
<keyword evidence="1" id="KW-1133">Transmembrane helix</keyword>
<dbReference type="AlphaFoldDB" id="A0A7J6UC72"/>
<protein>
    <submittedName>
        <fullName evidence="2">Uncharacterized protein</fullName>
    </submittedName>
</protein>
<sequence>MEPSTLSRSTWITVGVLLAVALVLLGILHEAVIFERVVIGSDAGGERETVASTFSSVKDYRQLPVEVEILSPPGNGPFRKIKVFTVAAHNMVDQIAQILSAHKLIEKAYFYDFGPYCEFAQFISCWSPFHNDGLDPPRSPKEKAALDAADKLPGARGGKKHHVTEFTAEEKVKYYEVELDAATPFCRVPFGVVWEAGSTLKPRIEIDKGRRDSLLGSHMLVHSMQLDPIGQCTALSNWVGEYLWTPYRACMRLGYAASRGVLGCHPCLILYAMFRSGEAFLCIFPPGPLCRLMLEMEGGLRARKKLIILPGWRFDQNFKQPNDSCNWSNDLHRLFVERKGDGLAALGAISLFDVHHMHHFIGVPVTEIPLIDTCVNPTWLARSNRVSEGDRASKDLVLYFPARKNYPDRFDPNNYIYKRILKPAVGDILMKVRKVYPRFEVEDLVRHKAVVWVPYAPTICALVEQYSAGITIFVPSLTYLVQLVLNATDKKFPTMYDTITGRECYAEGWTAKESGDPYPPGDMFDDERAASFFYTRPFFRYFDSPEDLKGKLQTFTLSEAKENSRRIRHYVSHSLIPSAVDGWKTLLERL</sequence>
<organism evidence="2 3">
    <name type="scientific">Perkinsus olseni</name>
    <name type="common">Perkinsus atlanticus</name>
    <dbReference type="NCBI Taxonomy" id="32597"/>
    <lineage>
        <taxon>Eukaryota</taxon>
        <taxon>Sar</taxon>
        <taxon>Alveolata</taxon>
        <taxon>Perkinsozoa</taxon>
        <taxon>Perkinsea</taxon>
        <taxon>Perkinsida</taxon>
        <taxon>Perkinsidae</taxon>
        <taxon>Perkinsus</taxon>
    </lineage>
</organism>
<keyword evidence="1" id="KW-0812">Transmembrane</keyword>
<accession>A0A7J6UC72</accession>
<evidence type="ECO:0000313" key="2">
    <source>
        <dbReference type="EMBL" id="KAF4754708.1"/>
    </source>
</evidence>
<reference evidence="2 3" key="1">
    <citation type="submission" date="2020-04" db="EMBL/GenBank/DDBJ databases">
        <title>Perkinsus olseni comparative genomics.</title>
        <authorList>
            <person name="Bogema D.R."/>
        </authorList>
    </citation>
    <scope>NUCLEOTIDE SEQUENCE [LARGE SCALE GENOMIC DNA]</scope>
    <source>
        <strain evidence="2">ATCC PRA-205</strain>
    </source>
</reference>
<evidence type="ECO:0000313" key="3">
    <source>
        <dbReference type="Proteomes" id="UP000574390"/>
    </source>
</evidence>
<keyword evidence="1" id="KW-0472">Membrane</keyword>
<dbReference type="EMBL" id="JABANM010001186">
    <property type="protein sequence ID" value="KAF4754708.1"/>
    <property type="molecule type" value="Genomic_DNA"/>
</dbReference>
<evidence type="ECO:0000256" key="1">
    <source>
        <dbReference type="SAM" id="Phobius"/>
    </source>
</evidence>
<dbReference type="Proteomes" id="UP000574390">
    <property type="component" value="Unassembled WGS sequence"/>
</dbReference>
<gene>
    <name evidence="2" type="ORF">FOZ62_025004</name>
</gene>